<accession>A0A430QQ03</accession>
<keyword evidence="1" id="KW-0812">Transmembrane</keyword>
<organism evidence="2 3">
    <name type="scientific">Schistosoma bovis</name>
    <name type="common">Blood fluke</name>
    <dbReference type="NCBI Taxonomy" id="6184"/>
    <lineage>
        <taxon>Eukaryota</taxon>
        <taxon>Metazoa</taxon>
        <taxon>Spiralia</taxon>
        <taxon>Lophotrochozoa</taxon>
        <taxon>Platyhelminthes</taxon>
        <taxon>Trematoda</taxon>
        <taxon>Digenea</taxon>
        <taxon>Strigeidida</taxon>
        <taxon>Schistosomatoidea</taxon>
        <taxon>Schistosomatidae</taxon>
        <taxon>Schistosoma</taxon>
    </lineage>
</organism>
<comment type="caution">
    <text evidence="2">The sequence shown here is derived from an EMBL/GenBank/DDBJ whole genome shotgun (WGS) entry which is preliminary data.</text>
</comment>
<sequence length="63" mass="7522">MLIYWKSKPKNIEANERKQECQYGPMLMILVRSLVSFGIEATMMFTICRRFAKLRKLTIHKND</sequence>
<feature type="transmembrane region" description="Helical" evidence="1">
    <location>
        <begin position="26"/>
        <end position="47"/>
    </location>
</feature>
<evidence type="ECO:0000256" key="1">
    <source>
        <dbReference type="SAM" id="Phobius"/>
    </source>
</evidence>
<dbReference type="AlphaFoldDB" id="A0A430QQ03"/>
<dbReference type="Proteomes" id="UP000290809">
    <property type="component" value="Unassembled WGS sequence"/>
</dbReference>
<keyword evidence="1" id="KW-1133">Transmembrane helix</keyword>
<reference evidence="2 3" key="1">
    <citation type="journal article" date="2019" name="PLoS Pathog.">
        <title>Genome sequence of the bovine parasite Schistosoma bovis Tanzania.</title>
        <authorList>
            <person name="Oey H."/>
            <person name="Zakrzewski M."/>
            <person name="Gobert G."/>
            <person name="Gravermann K."/>
            <person name="Stoye J."/>
            <person name="Jones M."/>
            <person name="Mcmanus D."/>
            <person name="Krause L."/>
        </authorList>
    </citation>
    <scope>NUCLEOTIDE SEQUENCE [LARGE SCALE GENOMIC DNA]</scope>
    <source>
        <strain evidence="2 3">TAN1997</strain>
    </source>
</reference>
<proteinExistence type="predicted"/>
<name>A0A430QQ03_SCHBO</name>
<keyword evidence="3" id="KW-1185">Reference proteome</keyword>
<protein>
    <submittedName>
        <fullName evidence="2">Uncharacterized protein</fullName>
    </submittedName>
</protein>
<keyword evidence="1" id="KW-0472">Membrane</keyword>
<dbReference type="EMBL" id="QMKO01001483">
    <property type="protein sequence ID" value="RTG89780.1"/>
    <property type="molecule type" value="Genomic_DNA"/>
</dbReference>
<gene>
    <name evidence="2" type="ORF">DC041_0003933</name>
</gene>
<evidence type="ECO:0000313" key="2">
    <source>
        <dbReference type="EMBL" id="RTG89780.1"/>
    </source>
</evidence>
<evidence type="ECO:0000313" key="3">
    <source>
        <dbReference type="Proteomes" id="UP000290809"/>
    </source>
</evidence>